<dbReference type="EC" id="3.2.1.52" evidence="3"/>
<dbReference type="InterPro" id="IPR029018">
    <property type="entry name" value="Hex-like_dom2"/>
</dbReference>
<name>A0ABV1H2E2_9BACT</name>
<keyword evidence="5" id="KW-0326">Glycosidase</keyword>
<keyword evidence="4" id="KW-0378">Hydrolase</keyword>
<dbReference type="InterPro" id="IPR015883">
    <property type="entry name" value="Glyco_hydro_20_cat"/>
</dbReference>
<evidence type="ECO:0000259" key="6">
    <source>
        <dbReference type="Pfam" id="PF00728"/>
    </source>
</evidence>
<dbReference type="Pfam" id="PF02838">
    <property type="entry name" value="Glyco_hydro_20b"/>
    <property type="match status" value="1"/>
</dbReference>
<dbReference type="SUPFAM" id="SSF51445">
    <property type="entry name" value="(Trans)glycosidases"/>
    <property type="match status" value="1"/>
</dbReference>
<evidence type="ECO:0000259" key="7">
    <source>
        <dbReference type="Pfam" id="PF02838"/>
    </source>
</evidence>
<dbReference type="SUPFAM" id="SSF55545">
    <property type="entry name" value="beta-N-acetylhexosaminidase-like domain"/>
    <property type="match status" value="1"/>
</dbReference>
<evidence type="ECO:0000313" key="8">
    <source>
        <dbReference type="EMBL" id="MEQ2546323.1"/>
    </source>
</evidence>
<dbReference type="EMBL" id="JBBMFL010000032">
    <property type="protein sequence ID" value="MEQ2546323.1"/>
    <property type="molecule type" value="Genomic_DNA"/>
</dbReference>
<dbReference type="Pfam" id="PF00728">
    <property type="entry name" value="Glyco_hydro_20"/>
    <property type="match status" value="1"/>
</dbReference>
<dbReference type="Gene3D" id="3.20.20.80">
    <property type="entry name" value="Glycosidases"/>
    <property type="match status" value="1"/>
</dbReference>
<dbReference type="CDD" id="cd06563">
    <property type="entry name" value="GH20_chitobiase-like"/>
    <property type="match status" value="1"/>
</dbReference>
<evidence type="ECO:0000256" key="4">
    <source>
        <dbReference type="ARBA" id="ARBA00022801"/>
    </source>
</evidence>
<sequence>MTLIKRFITLIGICCLYPVVGRPGTFDIVPCPLSVERGVGAFRLKAGAVVSAPDSLLGAARLFSEMAAPILGGKLALESHAAAPALSLAGDSSLAREEYVLDVTRRGIELRGGSVSAVLYGLQSLRQLAFENRGTIPVVRIHDKPFFAYRGAMLDVCRHFSPIGEVKRFIDILALHKLNVFHWHLTDDQGWRIEIRRYPALTQTGSVRRGTVVGDHRTSSEYTDEPYGGYYTQDEIREVVAYAAERGIMVIPEIEMPGHAVAALAAYPWLGCTGGPYEVMRTWGVSEDVLCIGKESTLGFLKDVLTEVLELFPSEYIHIGGDESPRKRWKSCPFCQERIRREGLRNEAELQSYLVRRIEEWLRDRGRRLIGWDEILEGGVSQDATVMSWRGTRGGIEAARHGNRVVMVPCDYFYFDYYQTHDPARVERETVATGRPDDVPYVTVRRAYEFSPYEGLDGGQRQCILGVQGNIWREYMVDFRQVEHMLLPRLAALAEVAWSCDRRDFPDFSRRLFRLKELYDQEGYRYAPYFFNGTDTVPQ</sequence>
<dbReference type="PRINTS" id="PR00738">
    <property type="entry name" value="GLHYDRLASE20"/>
</dbReference>
<dbReference type="InterPro" id="IPR017853">
    <property type="entry name" value="GH"/>
</dbReference>
<dbReference type="PANTHER" id="PTHR22600">
    <property type="entry name" value="BETA-HEXOSAMINIDASE"/>
    <property type="match status" value="1"/>
</dbReference>
<protein>
    <recommendedName>
        <fullName evidence="3">beta-N-acetylhexosaminidase</fullName>
        <ecNumber evidence="3">3.2.1.52</ecNumber>
    </recommendedName>
</protein>
<comment type="similarity">
    <text evidence="2">Belongs to the glycosyl hydrolase 20 family.</text>
</comment>
<reference evidence="8 9" key="1">
    <citation type="submission" date="2024-03" db="EMBL/GenBank/DDBJ databases">
        <title>Human intestinal bacterial collection.</title>
        <authorList>
            <person name="Pauvert C."/>
            <person name="Hitch T.C.A."/>
            <person name="Clavel T."/>
        </authorList>
    </citation>
    <scope>NUCLEOTIDE SEQUENCE [LARGE SCALE GENOMIC DNA]</scope>
    <source>
        <strain evidence="8 9">CLA-KB-H122</strain>
    </source>
</reference>
<feature type="domain" description="Glycoside hydrolase family 20 catalytic" evidence="6">
    <location>
        <begin position="147"/>
        <end position="499"/>
    </location>
</feature>
<dbReference type="RefSeq" id="WP_083871008.1">
    <property type="nucleotide sequence ID" value="NZ_JBBMFL010000032.1"/>
</dbReference>
<evidence type="ECO:0000313" key="9">
    <source>
        <dbReference type="Proteomes" id="UP001460202"/>
    </source>
</evidence>
<evidence type="ECO:0000256" key="5">
    <source>
        <dbReference type="ARBA" id="ARBA00023295"/>
    </source>
</evidence>
<dbReference type="PANTHER" id="PTHR22600:SF57">
    <property type="entry name" value="BETA-N-ACETYLHEXOSAMINIDASE"/>
    <property type="match status" value="1"/>
</dbReference>
<dbReference type="InterPro" id="IPR025705">
    <property type="entry name" value="Beta_hexosaminidase_sua/sub"/>
</dbReference>
<evidence type="ECO:0000256" key="3">
    <source>
        <dbReference type="ARBA" id="ARBA00012663"/>
    </source>
</evidence>
<proteinExistence type="inferred from homology"/>
<feature type="domain" description="Beta-hexosaminidase bacterial type N-terminal" evidence="7">
    <location>
        <begin position="27"/>
        <end position="143"/>
    </location>
</feature>
<accession>A0ABV1H2E2</accession>
<dbReference type="Gene3D" id="3.30.379.10">
    <property type="entry name" value="Chitobiase/beta-hexosaminidase domain 2-like"/>
    <property type="match status" value="1"/>
</dbReference>
<comment type="catalytic activity">
    <reaction evidence="1">
        <text>Hydrolysis of terminal non-reducing N-acetyl-D-hexosamine residues in N-acetyl-beta-D-hexosaminides.</text>
        <dbReference type="EC" id="3.2.1.52"/>
    </reaction>
</comment>
<dbReference type="PIRSF" id="PIRSF001093">
    <property type="entry name" value="B-hxosamndse_ab_euk"/>
    <property type="match status" value="1"/>
</dbReference>
<evidence type="ECO:0000256" key="2">
    <source>
        <dbReference type="ARBA" id="ARBA00006285"/>
    </source>
</evidence>
<gene>
    <name evidence="8" type="ORF">WMO46_15370</name>
</gene>
<comment type="caution">
    <text evidence="8">The sequence shown here is derived from an EMBL/GenBank/DDBJ whole genome shotgun (WGS) entry which is preliminary data.</text>
</comment>
<organism evidence="8 9">
    <name type="scientific">Alistipes intestinihominis</name>
    <dbReference type="NCBI Taxonomy" id="3133172"/>
    <lineage>
        <taxon>Bacteria</taxon>
        <taxon>Pseudomonadati</taxon>
        <taxon>Bacteroidota</taxon>
        <taxon>Bacteroidia</taxon>
        <taxon>Bacteroidales</taxon>
        <taxon>Rikenellaceae</taxon>
        <taxon>Alistipes</taxon>
    </lineage>
</organism>
<evidence type="ECO:0000256" key="1">
    <source>
        <dbReference type="ARBA" id="ARBA00001231"/>
    </source>
</evidence>
<dbReference type="Proteomes" id="UP001460202">
    <property type="component" value="Unassembled WGS sequence"/>
</dbReference>
<dbReference type="InterPro" id="IPR015882">
    <property type="entry name" value="HEX_bac_N"/>
</dbReference>
<keyword evidence="9" id="KW-1185">Reference proteome</keyword>